<sequence length="237" mass="24190">MRVALVVALVAGLACAALAAEAPDLAPTSVSPDGKKYWKNPLIAARANKLAAFAAAADDNDLAKELGASDLVSTIFVPTDAAFAKFTNSDDDIALDVMDDADLFREVLQYHVVPGATLSAARIKELATKAKGGVQVFKTMQGEKLNVTVKGDALLVNEVQAAEAQAAAAAQRSASPPAALVQRRSSPTLAPAADYGEEEAEPAADAKEGDKKKAESGAAGLAATLALGLPLLAAVLL</sequence>
<gene>
    <name evidence="4" type="ORF">Rsub_08954</name>
</gene>
<dbReference type="InParanoid" id="A0A2V0P887"/>
<reference evidence="4 5" key="1">
    <citation type="journal article" date="2018" name="Sci. Rep.">
        <title>Raphidocelis subcapitata (=Pseudokirchneriella subcapitata) provides an insight into genome evolution and environmental adaptations in the Sphaeropleales.</title>
        <authorList>
            <person name="Suzuki S."/>
            <person name="Yamaguchi H."/>
            <person name="Nakajima N."/>
            <person name="Kawachi M."/>
        </authorList>
    </citation>
    <scope>NUCLEOTIDE SEQUENCE [LARGE SCALE GENOMIC DNA]</scope>
    <source>
        <strain evidence="4 5">NIES-35</strain>
    </source>
</reference>
<dbReference type="Proteomes" id="UP000247498">
    <property type="component" value="Unassembled WGS sequence"/>
</dbReference>
<name>A0A2V0P887_9CHLO</name>
<dbReference type="SMART" id="SM00554">
    <property type="entry name" value="FAS1"/>
    <property type="match status" value="1"/>
</dbReference>
<keyword evidence="2" id="KW-0732">Signal</keyword>
<proteinExistence type="predicted"/>
<dbReference type="InterPro" id="IPR000782">
    <property type="entry name" value="FAS1_domain"/>
</dbReference>
<dbReference type="PROSITE" id="PS51257">
    <property type="entry name" value="PROKAR_LIPOPROTEIN"/>
    <property type="match status" value="1"/>
</dbReference>
<feature type="compositionally biased region" description="Basic and acidic residues" evidence="1">
    <location>
        <begin position="204"/>
        <end position="215"/>
    </location>
</feature>
<feature type="region of interest" description="Disordered" evidence="1">
    <location>
        <begin position="173"/>
        <end position="215"/>
    </location>
</feature>
<dbReference type="AlphaFoldDB" id="A0A2V0P887"/>
<evidence type="ECO:0000259" key="3">
    <source>
        <dbReference type="PROSITE" id="PS50213"/>
    </source>
</evidence>
<dbReference type="PROSITE" id="PS50213">
    <property type="entry name" value="FAS1"/>
    <property type="match status" value="1"/>
</dbReference>
<evidence type="ECO:0000256" key="2">
    <source>
        <dbReference type="SAM" id="SignalP"/>
    </source>
</evidence>
<dbReference type="InterPro" id="IPR036378">
    <property type="entry name" value="FAS1_dom_sf"/>
</dbReference>
<dbReference type="Gene3D" id="2.30.180.10">
    <property type="entry name" value="FAS1 domain"/>
    <property type="match status" value="1"/>
</dbReference>
<accession>A0A2V0P887</accession>
<evidence type="ECO:0000313" key="4">
    <source>
        <dbReference type="EMBL" id="GBF96078.1"/>
    </source>
</evidence>
<evidence type="ECO:0000256" key="1">
    <source>
        <dbReference type="SAM" id="MobiDB-lite"/>
    </source>
</evidence>
<comment type="caution">
    <text evidence="4">The sequence shown here is derived from an EMBL/GenBank/DDBJ whole genome shotgun (WGS) entry which is preliminary data.</text>
</comment>
<feature type="domain" description="FAS1" evidence="3">
    <location>
        <begin position="37"/>
        <end position="180"/>
    </location>
</feature>
<feature type="signal peptide" evidence="2">
    <location>
        <begin position="1"/>
        <end position="19"/>
    </location>
</feature>
<dbReference type="EMBL" id="BDRX01000074">
    <property type="protein sequence ID" value="GBF96078.1"/>
    <property type="molecule type" value="Genomic_DNA"/>
</dbReference>
<evidence type="ECO:0000313" key="5">
    <source>
        <dbReference type="Proteomes" id="UP000247498"/>
    </source>
</evidence>
<feature type="chain" id="PRO_5015896041" description="FAS1 domain-containing protein" evidence="2">
    <location>
        <begin position="20"/>
        <end position="237"/>
    </location>
</feature>
<dbReference type="SUPFAM" id="SSF82153">
    <property type="entry name" value="FAS1 domain"/>
    <property type="match status" value="1"/>
</dbReference>
<dbReference type="Pfam" id="PF02469">
    <property type="entry name" value="Fasciclin"/>
    <property type="match status" value="1"/>
</dbReference>
<organism evidence="4 5">
    <name type="scientific">Raphidocelis subcapitata</name>
    <dbReference type="NCBI Taxonomy" id="307507"/>
    <lineage>
        <taxon>Eukaryota</taxon>
        <taxon>Viridiplantae</taxon>
        <taxon>Chlorophyta</taxon>
        <taxon>core chlorophytes</taxon>
        <taxon>Chlorophyceae</taxon>
        <taxon>CS clade</taxon>
        <taxon>Sphaeropleales</taxon>
        <taxon>Selenastraceae</taxon>
        <taxon>Raphidocelis</taxon>
    </lineage>
</organism>
<protein>
    <recommendedName>
        <fullName evidence="3">FAS1 domain-containing protein</fullName>
    </recommendedName>
</protein>
<keyword evidence="5" id="KW-1185">Reference proteome</keyword>